<dbReference type="EMBL" id="JANBPT010000391">
    <property type="protein sequence ID" value="KAJ1922497.1"/>
    <property type="molecule type" value="Genomic_DNA"/>
</dbReference>
<dbReference type="Proteomes" id="UP001150569">
    <property type="component" value="Unassembled WGS sequence"/>
</dbReference>
<comment type="caution">
    <text evidence="2">The sequence shown here is derived from an EMBL/GenBank/DDBJ whole genome shotgun (WGS) entry which is preliminary data.</text>
</comment>
<feature type="compositionally biased region" description="Basic and acidic residues" evidence="1">
    <location>
        <begin position="342"/>
        <end position="353"/>
    </location>
</feature>
<evidence type="ECO:0000313" key="3">
    <source>
        <dbReference type="Proteomes" id="UP001150569"/>
    </source>
</evidence>
<evidence type="ECO:0000313" key="2">
    <source>
        <dbReference type="EMBL" id="KAJ1922497.1"/>
    </source>
</evidence>
<feature type="region of interest" description="Disordered" evidence="1">
    <location>
        <begin position="458"/>
        <end position="489"/>
    </location>
</feature>
<reference evidence="2" key="1">
    <citation type="submission" date="2022-07" db="EMBL/GenBank/DDBJ databases">
        <title>Phylogenomic reconstructions and comparative analyses of Kickxellomycotina fungi.</title>
        <authorList>
            <person name="Reynolds N.K."/>
            <person name="Stajich J.E."/>
            <person name="Barry K."/>
            <person name="Grigoriev I.V."/>
            <person name="Crous P."/>
            <person name="Smith M.E."/>
        </authorList>
    </citation>
    <scope>NUCLEOTIDE SEQUENCE</scope>
    <source>
        <strain evidence="2">RSA 861</strain>
    </source>
</reference>
<feature type="compositionally biased region" description="Low complexity" evidence="1">
    <location>
        <begin position="222"/>
        <end position="235"/>
    </location>
</feature>
<gene>
    <name evidence="2" type="ORF">IWQ60_006488</name>
</gene>
<accession>A0A9W8DXX6</accession>
<feature type="region of interest" description="Disordered" evidence="1">
    <location>
        <begin position="140"/>
        <end position="235"/>
    </location>
</feature>
<feature type="compositionally biased region" description="Basic and acidic residues" evidence="1">
    <location>
        <begin position="142"/>
        <end position="153"/>
    </location>
</feature>
<feature type="region of interest" description="Disordered" evidence="1">
    <location>
        <begin position="22"/>
        <end position="127"/>
    </location>
</feature>
<keyword evidence="3" id="KW-1185">Reference proteome</keyword>
<evidence type="ECO:0000256" key="1">
    <source>
        <dbReference type="SAM" id="MobiDB-lite"/>
    </source>
</evidence>
<feature type="region of interest" description="Disordered" evidence="1">
    <location>
        <begin position="312"/>
        <end position="367"/>
    </location>
</feature>
<feature type="compositionally biased region" description="Basic and acidic residues" evidence="1">
    <location>
        <begin position="191"/>
        <end position="208"/>
    </location>
</feature>
<feature type="compositionally biased region" description="Polar residues" evidence="1">
    <location>
        <begin position="77"/>
        <end position="87"/>
    </location>
</feature>
<name>A0A9W8DXX6_9FUNG</name>
<protein>
    <submittedName>
        <fullName evidence="2">Uncharacterized protein</fullName>
    </submittedName>
</protein>
<feature type="compositionally biased region" description="Low complexity" evidence="1">
    <location>
        <begin position="55"/>
        <end position="73"/>
    </location>
</feature>
<dbReference type="AlphaFoldDB" id="A0A9W8DXX6"/>
<dbReference type="OrthoDB" id="10642339at2759"/>
<organism evidence="2 3">
    <name type="scientific">Tieghemiomyces parasiticus</name>
    <dbReference type="NCBI Taxonomy" id="78921"/>
    <lineage>
        <taxon>Eukaryota</taxon>
        <taxon>Fungi</taxon>
        <taxon>Fungi incertae sedis</taxon>
        <taxon>Zoopagomycota</taxon>
        <taxon>Kickxellomycotina</taxon>
        <taxon>Dimargaritomycetes</taxon>
        <taxon>Dimargaritales</taxon>
        <taxon>Dimargaritaceae</taxon>
        <taxon>Tieghemiomyces</taxon>
    </lineage>
</organism>
<feature type="compositionally biased region" description="Low complexity" evidence="1">
    <location>
        <begin position="110"/>
        <end position="127"/>
    </location>
</feature>
<proteinExistence type="predicted"/>
<sequence length="489" mass="52289">MSAPALPVHSLRGSSALALSLDKTPALEPHQYDASAKDTAVYDCSPNPSPATSELSRTVSATSSPSLSPTCSLHELSATTSPTSSERTPVLPDSPASLATVANEPVSHKSLASPSSTPSPPRRSLSPEQWQAEFIRIVGHPPPHERAHSEVEQPHLPPLRVPEYPVRPSRLGAHHQPSPLTRSSPALADNVHSEEEAEAQKEGGERCVGKPSQEDSQASGTVVGVGPPSLSASSLPSFQGTSGLVAASIPAAAEPRPDKRLDYIPFEYSTVTTKRSSFRNAYTMRSTHVGTPEEEFPLLFLAPSPAPRLPIPRSSSFSSLRGTLLPPTRPAPEPTQSLYSLPDRRRSSLRDLKPSAPEVPPPSNTLPMANPDHAPLLPNFRLVMTFPEAVDTSSLTGSQDRPVHNSYLSGYLRKRAGKVQYFLGTLFLNEQWILKGNSKIAVGRAQMRLAEELAAKAQSESLDCHPEPNHGYGQSMPSLALATNPAAQG</sequence>